<proteinExistence type="predicted"/>
<accession>A0A915L7G1</accession>
<dbReference type="Proteomes" id="UP000887565">
    <property type="component" value="Unplaced"/>
</dbReference>
<name>A0A915L7G1_ROMCU</name>
<dbReference type="WBParaSite" id="nRc.2.0.1.t45681-RA">
    <property type="protein sequence ID" value="nRc.2.0.1.t45681-RA"/>
    <property type="gene ID" value="nRc.2.0.1.g45681"/>
</dbReference>
<sequence length="162" mass="18166">MMCSNLPVFLDTMLTGESLTKKPTQAPTQTSAETELDKETAMAVQSLIKDIANELFTVKTEIPTGTNIIQIDSEEDDISPTDTTAPMTTAKTTSSLTLLSKNLSYSQYELDLIREQDIQEKAALVKTSLMRDISQMEDEDDKDSKMIPPRIILMQYRIPKKQ</sequence>
<evidence type="ECO:0000313" key="2">
    <source>
        <dbReference type="WBParaSite" id="nRc.2.0.1.t45681-RA"/>
    </source>
</evidence>
<organism evidence="1 2">
    <name type="scientific">Romanomermis culicivorax</name>
    <name type="common">Nematode worm</name>
    <dbReference type="NCBI Taxonomy" id="13658"/>
    <lineage>
        <taxon>Eukaryota</taxon>
        <taxon>Metazoa</taxon>
        <taxon>Ecdysozoa</taxon>
        <taxon>Nematoda</taxon>
        <taxon>Enoplea</taxon>
        <taxon>Dorylaimia</taxon>
        <taxon>Mermithida</taxon>
        <taxon>Mermithoidea</taxon>
        <taxon>Mermithidae</taxon>
        <taxon>Romanomermis</taxon>
    </lineage>
</organism>
<keyword evidence="1" id="KW-1185">Reference proteome</keyword>
<protein>
    <submittedName>
        <fullName evidence="2">Uncharacterized protein</fullName>
    </submittedName>
</protein>
<evidence type="ECO:0000313" key="1">
    <source>
        <dbReference type="Proteomes" id="UP000887565"/>
    </source>
</evidence>
<dbReference type="AlphaFoldDB" id="A0A915L7G1"/>
<reference evidence="2" key="1">
    <citation type="submission" date="2022-11" db="UniProtKB">
        <authorList>
            <consortium name="WormBaseParasite"/>
        </authorList>
    </citation>
    <scope>IDENTIFICATION</scope>
</reference>